<evidence type="ECO:0000313" key="1">
    <source>
        <dbReference type="EMBL" id="CAB4138296.1"/>
    </source>
</evidence>
<reference evidence="1" key="1">
    <citation type="submission" date="2020-04" db="EMBL/GenBank/DDBJ databases">
        <authorList>
            <person name="Chiriac C."/>
            <person name="Salcher M."/>
            <person name="Ghai R."/>
            <person name="Kavagutti S V."/>
        </authorList>
    </citation>
    <scope>NUCLEOTIDE SEQUENCE</scope>
</reference>
<protein>
    <submittedName>
        <fullName evidence="1">Uncharacterized protein</fullName>
    </submittedName>
</protein>
<dbReference type="EMBL" id="LR796342">
    <property type="protein sequence ID" value="CAB4138296.1"/>
    <property type="molecule type" value="Genomic_DNA"/>
</dbReference>
<accession>A0A6J5LZM2</accession>
<dbReference type="Gene3D" id="3.30.420.10">
    <property type="entry name" value="Ribonuclease H-like superfamily/Ribonuclease H"/>
    <property type="match status" value="1"/>
</dbReference>
<name>A0A6J5LZM2_9CAUD</name>
<gene>
    <name evidence="1" type="ORF">UFOVP329_58</name>
</gene>
<dbReference type="InterPro" id="IPR036397">
    <property type="entry name" value="RNaseH_sf"/>
</dbReference>
<organism evidence="1">
    <name type="scientific">uncultured Caudovirales phage</name>
    <dbReference type="NCBI Taxonomy" id="2100421"/>
    <lineage>
        <taxon>Viruses</taxon>
        <taxon>Duplodnaviria</taxon>
        <taxon>Heunggongvirae</taxon>
        <taxon>Uroviricota</taxon>
        <taxon>Caudoviricetes</taxon>
        <taxon>Peduoviridae</taxon>
        <taxon>Maltschvirus</taxon>
        <taxon>Maltschvirus maltsch</taxon>
    </lineage>
</organism>
<proteinExistence type="predicted"/>
<sequence length="218" mass="23899">MANNYKYVLGVDHSIKSVGMALVRIDCDSYVKTTKVLWADQSVEHSAWSKINLPDRIAVSCNRAISILRQNGSPAHIDVIAYEGFARGFMNRREEAGIGLACAMLGIKAWWSSRASGMSRAFDAANKVAITPRQHKVFCCPKWPGLSKANWLASPAHRGIKYKSSMPDKVSVQRALARDYGHTYSGNINALGEHAVDAIAIALTCANRVHADEIARSK</sequence>
<dbReference type="GO" id="GO:0003676">
    <property type="term" value="F:nucleic acid binding"/>
    <property type="evidence" value="ECO:0007669"/>
    <property type="project" value="InterPro"/>
</dbReference>